<dbReference type="InterPro" id="IPR052594">
    <property type="entry name" value="J_domain-containing_protein"/>
</dbReference>
<dbReference type="OrthoDB" id="442087at2759"/>
<dbReference type="GO" id="GO:0031072">
    <property type="term" value="F:heat shock protein binding"/>
    <property type="evidence" value="ECO:0007669"/>
    <property type="project" value="TreeGrafter"/>
</dbReference>
<name>A0A4R0RH09_9APHY</name>
<sequence length="228" mass="26519">MATARTLYDILGVPQEAPQDAVRKAYKRKVLQTHPDKLPPAAPEYQKQLAEAHFRDVCTAFDILNDPAKRRVYDNGLNYIRGRAQHDEVQNKLAKEREEWARQAELRQKERMRARTEEMRASAQKRQETLMQAEINYREKMRILEEQLRQSKEKMQKSKEGMRHATSPTINVNVSVSSPSSEAETFVAAEDILKEIRKVNPEWEARRLAAMRRHSERSNSQDGIRAHG</sequence>
<dbReference type="PROSITE" id="PS00636">
    <property type="entry name" value="DNAJ_1"/>
    <property type="match status" value="1"/>
</dbReference>
<dbReference type="CDD" id="cd06257">
    <property type="entry name" value="DnaJ"/>
    <property type="match status" value="1"/>
</dbReference>
<dbReference type="PANTHER" id="PTHR44144:SF1">
    <property type="entry name" value="DNAJ HOMOLOG SUBFAMILY C MEMBER 9"/>
    <property type="match status" value="1"/>
</dbReference>
<gene>
    <name evidence="3" type="ORF">EIP91_012211</name>
</gene>
<proteinExistence type="predicted"/>
<dbReference type="Gene3D" id="1.10.287.110">
    <property type="entry name" value="DnaJ domain"/>
    <property type="match status" value="1"/>
</dbReference>
<accession>A0A4R0RH09</accession>
<comment type="caution">
    <text evidence="3">The sequence shown here is derived from an EMBL/GenBank/DDBJ whole genome shotgun (WGS) entry which is preliminary data.</text>
</comment>
<dbReference type="EMBL" id="RWJN01000092">
    <property type="protein sequence ID" value="TCD67581.1"/>
    <property type="molecule type" value="Genomic_DNA"/>
</dbReference>
<evidence type="ECO:0000256" key="1">
    <source>
        <dbReference type="SAM" id="Coils"/>
    </source>
</evidence>
<dbReference type="SUPFAM" id="SSF46565">
    <property type="entry name" value="Chaperone J-domain"/>
    <property type="match status" value="1"/>
</dbReference>
<evidence type="ECO:0000259" key="2">
    <source>
        <dbReference type="PROSITE" id="PS50076"/>
    </source>
</evidence>
<dbReference type="GO" id="GO:0005737">
    <property type="term" value="C:cytoplasm"/>
    <property type="evidence" value="ECO:0007669"/>
    <property type="project" value="TreeGrafter"/>
</dbReference>
<dbReference type="GO" id="GO:0005634">
    <property type="term" value="C:nucleus"/>
    <property type="evidence" value="ECO:0007669"/>
    <property type="project" value="TreeGrafter"/>
</dbReference>
<protein>
    <recommendedName>
        <fullName evidence="2">J domain-containing protein</fullName>
    </recommendedName>
</protein>
<dbReference type="PANTHER" id="PTHR44144">
    <property type="entry name" value="DNAJ HOMOLOG SUBFAMILY C MEMBER 9"/>
    <property type="match status" value="1"/>
</dbReference>
<dbReference type="InterPro" id="IPR036869">
    <property type="entry name" value="J_dom_sf"/>
</dbReference>
<dbReference type="PROSITE" id="PS50076">
    <property type="entry name" value="DNAJ_2"/>
    <property type="match status" value="1"/>
</dbReference>
<keyword evidence="1" id="KW-0175">Coiled coil</keyword>
<dbReference type="SMART" id="SM00271">
    <property type="entry name" value="DnaJ"/>
    <property type="match status" value="1"/>
</dbReference>
<dbReference type="PRINTS" id="PR00625">
    <property type="entry name" value="JDOMAIN"/>
</dbReference>
<evidence type="ECO:0000313" key="4">
    <source>
        <dbReference type="Proteomes" id="UP000292702"/>
    </source>
</evidence>
<dbReference type="InterPro" id="IPR018253">
    <property type="entry name" value="DnaJ_domain_CS"/>
</dbReference>
<reference evidence="3 4" key="1">
    <citation type="submission" date="2018-11" db="EMBL/GenBank/DDBJ databases">
        <title>Genome assembly of Steccherinum ochraceum LE-BIN_3174, the white-rot fungus of the Steccherinaceae family (The Residual Polyporoid clade, Polyporales, Basidiomycota).</title>
        <authorList>
            <person name="Fedorova T.V."/>
            <person name="Glazunova O.A."/>
            <person name="Landesman E.O."/>
            <person name="Moiseenko K.V."/>
            <person name="Psurtseva N.V."/>
            <person name="Savinova O.S."/>
            <person name="Shakhova N.V."/>
            <person name="Tyazhelova T.V."/>
            <person name="Vasina D.V."/>
        </authorList>
    </citation>
    <scope>NUCLEOTIDE SEQUENCE [LARGE SCALE GENOMIC DNA]</scope>
    <source>
        <strain evidence="3 4">LE-BIN_3174</strain>
    </source>
</reference>
<dbReference type="AlphaFoldDB" id="A0A4R0RH09"/>
<feature type="coiled-coil region" evidence="1">
    <location>
        <begin position="106"/>
        <end position="161"/>
    </location>
</feature>
<evidence type="ECO:0000313" key="3">
    <source>
        <dbReference type="EMBL" id="TCD67581.1"/>
    </source>
</evidence>
<feature type="domain" description="J" evidence="2">
    <location>
        <begin position="6"/>
        <end position="77"/>
    </location>
</feature>
<dbReference type="STRING" id="92696.A0A4R0RH09"/>
<dbReference type="InterPro" id="IPR001623">
    <property type="entry name" value="DnaJ_domain"/>
</dbReference>
<dbReference type="Proteomes" id="UP000292702">
    <property type="component" value="Unassembled WGS sequence"/>
</dbReference>
<keyword evidence="4" id="KW-1185">Reference proteome</keyword>
<organism evidence="3 4">
    <name type="scientific">Steccherinum ochraceum</name>
    <dbReference type="NCBI Taxonomy" id="92696"/>
    <lineage>
        <taxon>Eukaryota</taxon>
        <taxon>Fungi</taxon>
        <taxon>Dikarya</taxon>
        <taxon>Basidiomycota</taxon>
        <taxon>Agaricomycotina</taxon>
        <taxon>Agaricomycetes</taxon>
        <taxon>Polyporales</taxon>
        <taxon>Steccherinaceae</taxon>
        <taxon>Steccherinum</taxon>
    </lineage>
</organism>
<dbReference type="Pfam" id="PF00226">
    <property type="entry name" value="DnaJ"/>
    <property type="match status" value="1"/>
</dbReference>